<evidence type="ECO:0000313" key="1">
    <source>
        <dbReference type="EMBL" id="KAF0762713.1"/>
    </source>
</evidence>
<proteinExistence type="predicted"/>
<dbReference type="AlphaFoldDB" id="A0A6G0YX84"/>
<dbReference type="Proteomes" id="UP000478052">
    <property type="component" value="Unassembled WGS sequence"/>
</dbReference>
<evidence type="ECO:0000313" key="2">
    <source>
        <dbReference type="Proteomes" id="UP000478052"/>
    </source>
</evidence>
<dbReference type="OrthoDB" id="6625104at2759"/>
<sequence>MYGTQCWTLRKTEEKRLAVFERKVLRKIYGPIYEQDLQGWRKRHNQELTELFNRPNIINEIKRKNPKRKRPLGRPRLRWEDGIKKDFLSAGGAEYDDMDWKEVAENRDERERVCSMAR</sequence>
<protein>
    <submittedName>
        <fullName evidence="1">PRE C2HC domain-containing protein</fullName>
    </submittedName>
</protein>
<dbReference type="EMBL" id="VUJU01002063">
    <property type="protein sequence ID" value="KAF0762713.1"/>
    <property type="molecule type" value="Genomic_DNA"/>
</dbReference>
<gene>
    <name evidence="1" type="ORF">FWK35_00021741</name>
</gene>
<comment type="caution">
    <text evidence="1">The sequence shown here is derived from an EMBL/GenBank/DDBJ whole genome shotgun (WGS) entry which is preliminary data.</text>
</comment>
<reference evidence="1 2" key="1">
    <citation type="submission" date="2019-08" db="EMBL/GenBank/DDBJ databases">
        <title>Whole genome of Aphis craccivora.</title>
        <authorList>
            <person name="Voronova N.V."/>
            <person name="Shulinski R.S."/>
            <person name="Bandarenka Y.V."/>
            <person name="Zhorov D.G."/>
            <person name="Warner D."/>
        </authorList>
    </citation>
    <scope>NUCLEOTIDE SEQUENCE [LARGE SCALE GENOMIC DNA]</scope>
    <source>
        <strain evidence="1">180601</strain>
        <tissue evidence="1">Whole Body</tissue>
    </source>
</reference>
<accession>A0A6G0YX84</accession>
<name>A0A6G0YX84_APHCR</name>
<organism evidence="1 2">
    <name type="scientific">Aphis craccivora</name>
    <name type="common">Cowpea aphid</name>
    <dbReference type="NCBI Taxonomy" id="307492"/>
    <lineage>
        <taxon>Eukaryota</taxon>
        <taxon>Metazoa</taxon>
        <taxon>Ecdysozoa</taxon>
        <taxon>Arthropoda</taxon>
        <taxon>Hexapoda</taxon>
        <taxon>Insecta</taxon>
        <taxon>Pterygota</taxon>
        <taxon>Neoptera</taxon>
        <taxon>Paraneoptera</taxon>
        <taxon>Hemiptera</taxon>
        <taxon>Sternorrhyncha</taxon>
        <taxon>Aphidomorpha</taxon>
        <taxon>Aphidoidea</taxon>
        <taxon>Aphididae</taxon>
        <taxon>Aphidini</taxon>
        <taxon>Aphis</taxon>
        <taxon>Aphis</taxon>
    </lineage>
</organism>
<keyword evidence="2" id="KW-1185">Reference proteome</keyword>